<dbReference type="Pfam" id="PF01568">
    <property type="entry name" value="Molydop_binding"/>
    <property type="match status" value="1"/>
</dbReference>
<dbReference type="InterPro" id="IPR009010">
    <property type="entry name" value="Asp_de-COase-like_dom_sf"/>
</dbReference>
<organism evidence="2">
    <name type="scientific">freshwater metagenome</name>
    <dbReference type="NCBI Taxonomy" id="449393"/>
    <lineage>
        <taxon>unclassified sequences</taxon>
        <taxon>metagenomes</taxon>
        <taxon>ecological metagenomes</taxon>
    </lineage>
</organism>
<dbReference type="AlphaFoldDB" id="A0A6J7HGV7"/>
<dbReference type="InterPro" id="IPR006657">
    <property type="entry name" value="MoPterin_dinucl-bd_dom"/>
</dbReference>
<evidence type="ECO:0000313" key="2">
    <source>
        <dbReference type="EMBL" id="CAB4916293.1"/>
    </source>
</evidence>
<proteinExistence type="predicted"/>
<dbReference type="GO" id="GO:0043546">
    <property type="term" value="F:molybdopterin cofactor binding"/>
    <property type="evidence" value="ECO:0007669"/>
    <property type="project" value="InterPro"/>
</dbReference>
<dbReference type="GO" id="GO:0016491">
    <property type="term" value="F:oxidoreductase activity"/>
    <property type="evidence" value="ECO:0007669"/>
    <property type="project" value="InterPro"/>
</dbReference>
<sequence length="97" mass="10328">MNSQLRDIGDRTDQVLVHAHPQAVGELIDGDTVVVESPFGSAIGVLHTDASLAPRAVSIPHGWHTTNVCALTDTDAEVDPYSGMVWQSGIPVTVRRA</sequence>
<dbReference type="SUPFAM" id="SSF50692">
    <property type="entry name" value="ADC-like"/>
    <property type="match status" value="1"/>
</dbReference>
<name>A0A6J7HGV7_9ZZZZ</name>
<evidence type="ECO:0000259" key="1">
    <source>
        <dbReference type="Pfam" id="PF01568"/>
    </source>
</evidence>
<accession>A0A6J7HGV7</accession>
<dbReference type="Gene3D" id="2.40.40.20">
    <property type="match status" value="1"/>
</dbReference>
<dbReference type="EMBL" id="CAFBMH010000072">
    <property type="protein sequence ID" value="CAB4916293.1"/>
    <property type="molecule type" value="Genomic_DNA"/>
</dbReference>
<protein>
    <submittedName>
        <fullName evidence="2">Unannotated protein</fullName>
    </submittedName>
</protein>
<gene>
    <name evidence="2" type="ORF">UFOPK3543_01834</name>
</gene>
<feature type="domain" description="Molybdopterin dinucleotide-binding" evidence="1">
    <location>
        <begin position="13"/>
        <end position="84"/>
    </location>
</feature>
<reference evidence="2" key="1">
    <citation type="submission" date="2020-05" db="EMBL/GenBank/DDBJ databases">
        <authorList>
            <person name="Chiriac C."/>
            <person name="Salcher M."/>
            <person name="Ghai R."/>
            <person name="Kavagutti S V."/>
        </authorList>
    </citation>
    <scope>NUCLEOTIDE SEQUENCE</scope>
</reference>